<protein>
    <recommendedName>
        <fullName evidence="7">L-threonine dehydratase catabolic TdcB</fullName>
        <ecNumber evidence="6">4.3.1.19</ecNumber>
    </recommendedName>
    <alternativeName>
        <fullName evidence="12">Threonine deaminase</fullName>
    </alternativeName>
</protein>
<comment type="similarity">
    <text evidence="4">Belongs to the serine/threonine dehydratase family.</text>
</comment>
<dbReference type="CDD" id="cd01562">
    <property type="entry name" value="Thr-dehyd"/>
    <property type="match status" value="1"/>
</dbReference>
<dbReference type="PANTHER" id="PTHR48078:SF6">
    <property type="entry name" value="L-THREONINE DEHYDRATASE CATABOLIC TDCB"/>
    <property type="match status" value="1"/>
</dbReference>
<comment type="function">
    <text evidence="11">Catalyzes the anaerobic formation of alpha-ketobutyrate and ammonia from threonine in a two-step reaction. The first step involved a dehydration of threonine and a production of enamine intermediates (aminocrotonate), which tautomerizes to its imine form (iminobutyrate). Both intermediates are unstable and short-lived. The second step is the nonenzymatic hydrolysis of the enamine/imine intermediates to form 2-ketobutyrate and free ammonia. In the low water environment of the cell, the second step is accelerated by RidA.</text>
</comment>
<dbReference type="FunFam" id="3.40.50.1100:FF:000005">
    <property type="entry name" value="Threonine dehydratase catabolic"/>
    <property type="match status" value="1"/>
</dbReference>
<dbReference type="GO" id="GO:0006565">
    <property type="term" value="P:L-serine catabolic process"/>
    <property type="evidence" value="ECO:0007669"/>
    <property type="project" value="TreeGrafter"/>
</dbReference>
<dbReference type="Gene3D" id="3.40.50.1100">
    <property type="match status" value="2"/>
</dbReference>
<organism evidence="14 15">
    <name type="scientific">Ilumatobacter fluminis</name>
    <dbReference type="NCBI Taxonomy" id="467091"/>
    <lineage>
        <taxon>Bacteria</taxon>
        <taxon>Bacillati</taxon>
        <taxon>Actinomycetota</taxon>
        <taxon>Acidimicrobiia</taxon>
        <taxon>Acidimicrobiales</taxon>
        <taxon>Ilumatobacteraceae</taxon>
        <taxon>Ilumatobacter</taxon>
    </lineage>
</organism>
<evidence type="ECO:0000256" key="6">
    <source>
        <dbReference type="ARBA" id="ARBA00012096"/>
    </source>
</evidence>
<dbReference type="OrthoDB" id="9811476at2"/>
<evidence type="ECO:0000256" key="9">
    <source>
        <dbReference type="ARBA" id="ARBA00022898"/>
    </source>
</evidence>
<evidence type="ECO:0000256" key="10">
    <source>
        <dbReference type="ARBA" id="ARBA00023239"/>
    </source>
</evidence>
<dbReference type="InterPro" id="IPR000634">
    <property type="entry name" value="Ser/Thr_deHydtase_PyrdxlP-BS"/>
</dbReference>
<evidence type="ECO:0000313" key="15">
    <source>
        <dbReference type="Proteomes" id="UP000294558"/>
    </source>
</evidence>
<dbReference type="Proteomes" id="UP000294558">
    <property type="component" value="Unassembled WGS sequence"/>
</dbReference>
<dbReference type="PROSITE" id="PS51671">
    <property type="entry name" value="ACT"/>
    <property type="match status" value="1"/>
</dbReference>
<evidence type="ECO:0000313" key="14">
    <source>
        <dbReference type="EMBL" id="TDT18055.1"/>
    </source>
</evidence>
<keyword evidence="8" id="KW-0021">Allosteric enzyme</keyword>
<dbReference type="SUPFAM" id="SSF53686">
    <property type="entry name" value="Tryptophan synthase beta subunit-like PLP-dependent enzymes"/>
    <property type="match status" value="1"/>
</dbReference>
<dbReference type="GO" id="GO:0004794">
    <property type="term" value="F:threonine deaminase activity"/>
    <property type="evidence" value="ECO:0007669"/>
    <property type="project" value="UniProtKB-EC"/>
</dbReference>
<accession>A0A4R7I3L4</accession>
<proteinExistence type="inferred from homology"/>
<keyword evidence="15" id="KW-1185">Reference proteome</keyword>
<comment type="caution">
    <text evidence="14">The sequence shown here is derived from an EMBL/GenBank/DDBJ whole genome shotgun (WGS) entry which is preliminary data.</text>
</comment>
<comment type="subunit">
    <text evidence="5">In the native structure, TdcB is in a dimeric form, whereas in the TdcB-AMP complex, it exists in a tetrameric form (dimer of dimers).</text>
</comment>
<dbReference type="GO" id="GO:0006567">
    <property type="term" value="P:L-threonine catabolic process"/>
    <property type="evidence" value="ECO:0007669"/>
    <property type="project" value="InterPro"/>
</dbReference>
<dbReference type="InterPro" id="IPR044561">
    <property type="entry name" value="ACT_ThrD-II-like"/>
</dbReference>
<evidence type="ECO:0000256" key="5">
    <source>
        <dbReference type="ARBA" id="ARBA00011447"/>
    </source>
</evidence>
<comment type="pathway">
    <text evidence="3">Amino-acid degradation; L-threonine degradation via propanoate pathway; propanoate from L-threonine: step 1/4.</text>
</comment>
<dbReference type="InterPro" id="IPR050147">
    <property type="entry name" value="Ser/Thr_Dehydratase"/>
</dbReference>
<reference evidence="14 15" key="1">
    <citation type="submission" date="2019-03" db="EMBL/GenBank/DDBJ databases">
        <title>Sequencing the genomes of 1000 actinobacteria strains.</title>
        <authorList>
            <person name="Klenk H.-P."/>
        </authorList>
    </citation>
    <scope>NUCLEOTIDE SEQUENCE [LARGE SCALE GENOMIC DNA]</scope>
    <source>
        <strain evidence="14 15">DSM 18936</strain>
    </source>
</reference>
<dbReference type="InterPro" id="IPR001926">
    <property type="entry name" value="TrpB-like_PALP"/>
</dbReference>
<keyword evidence="10" id="KW-0456">Lyase</keyword>
<dbReference type="NCBIfam" id="TIGR01127">
    <property type="entry name" value="ilvA_1Cterm"/>
    <property type="match status" value="1"/>
</dbReference>
<dbReference type="EC" id="4.3.1.19" evidence="6"/>
<gene>
    <name evidence="14" type="ORF">BDK89_3669</name>
</gene>
<dbReference type="RefSeq" id="WP_133870298.1">
    <property type="nucleotide sequence ID" value="NZ_JAVJPS010000044.1"/>
</dbReference>
<dbReference type="PROSITE" id="PS00165">
    <property type="entry name" value="DEHYDRATASE_SER_THR"/>
    <property type="match status" value="1"/>
</dbReference>
<evidence type="ECO:0000256" key="7">
    <source>
        <dbReference type="ARBA" id="ARBA00022248"/>
    </source>
</evidence>
<dbReference type="FunFam" id="3.40.50.1100:FF:000007">
    <property type="entry name" value="L-threonine dehydratase catabolic TdcB"/>
    <property type="match status" value="1"/>
</dbReference>
<evidence type="ECO:0000256" key="2">
    <source>
        <dbReference type="ARBA" id="ARBA00001933"/>
    </source>
</evidence>
<dbReference type="PANTHER" id="PTHR48078">
    <property type="entry name" value="THREONINE DEHYDRATASE, MITOCHONDRIAL-RELATED"/>
    <property type="match status" value="1"/>
</dbReference>
<dbReference type="EMBL" id="SOAU01000001">
    <property type="protein sequence ID" value="TDT18055.1"/>
    <property type="molecule type" value="Genomic_DNA"/>
</dbReference>
<dbReference type="InterPro" id="IPR002912">
    <property type="entry name" value="ACT_dom"/>
</dbReference>
<name>A0A4R7I3L4_9ACTN</name>
<dbReference type="GO" id="GO:0009097">
    <property type="term" value="P:isoleucine biosynthetic process"/>
    <property type="evidence" value="ECO:0007669"/>
    <property type="project" value="TreeGrafter"/>
</dbReference>
<evidence type="ECO:0000256" key="8">
    <source>
        <dbReference type="ARBA" id="ARBA00022533"/>
    </source>
</evidence>
<dbReference type="CDD" id="cd04886">
    <property type="entry name" value="ACT_ThrD-II-like"/>
    <property type="match status" value="1"/>
</dbReference>
<evidence type="ECO:0000256" key="3">
    <source>
        <dbReference type="ARBA" id="ARBA00004958"/>
    </source>
</evidence>
<dbReference type="InterPro" id="IPR005789">
    <property type="entry name" value="Thr_deHydtase_catblc"/>
</dbReference>
<dbReference type="AlphaFoldDB" id="A0A4R7I3L4"/>
<feature type="domain" description="ACT" evidence="13">
    <location>
        <begin position="331"/>
        <end position="408"/>
    </location>
</feature>
<evidence type="ECO:0000256" key="12">
    <source>
        <dbReference type="ARBA" id="ARBA00031427"/>
    </source>
</evidence>
<keyword evidence="9" id="KW-0663">Pyridoxal phosphate</keyword>
<dbReference type="NCBIfam" id="NF005600">
    <property type="entry name" value="PRK07334.1"/>
    <property type="match status" value="1"/>
</dbReference>
<dbReference type="GO" id="GO:0030170">
    <property type="term" value="F:pyridoxal phosphate binding"/>
    <property type="evidence" value="ECO:0007669"/>
    <property type="project" value="InterPro"/>
</dbReference>
<sequence length="408" mass="42684">MSEELAVSADDVAAAADRIAGDIERTPIADSRTLSAVTGADVVVKFENLQFTASFKDRGAANKLRTLTDDERACGVIALSAGNHAQGVAYHAGRLGIPATIVMPASAPFAKVANTEALGAEVVQAGATFAEASETADRLADERGLTWVHPYNDPAVIAGQGTVGIELLDSIDDLDTIMVPVGGGGLIAGIATWVKAHRPNVEIVGIQSETYPGMLAALAGDELAPSKADTIADGIAVKQPGSLTVPIVRELVDDVIAVPETTIERSISLFLEIEKTVAEGAGAAGLAALLEYPDRWRDKRVALVLTGGNIDTRVLASVLLREMAHSGRITSLRIAVSDTPGQLAPLVAAIASAGANVVEIEHRRLFDPISARATNIDVMLETRDARHADRVVDAIEAKGYRVVRSETT</sequence>
<dbReference type="Pfam" id="PF00291">
    <property type="entry name" value="PALP"/>
    <property type="match status" value="1"/>
</dbReference>
<evidence type="ECO:0000256" key="4">
    <source>
        <dbReference type="ARBA" id="ARBA00010869"/>
    </source>
</evidence>
<evidence type="ECO:0000256" key="11">
    <source>
        <dbReference type="ARBA" id="ARBA00025527"/>
    </source>
</evidence>
<dbReference type="GO" id="GO:0003941">
    <property type="term" value="F:L-serine ammonia-lyase activity"/>
    <property type="evidence" value="ECO:0007669"/>
    <property type="project" value="TreeGrafter"/>
</dbReference>
<dbReference type="InterPro" id="IPR036052">
    <property type="entry name" value="TrpB-like_PALP_sf"/>
</dbReference>
<evidence type="ECO:0000259" key="13">
    <source>
        <dbReference type="PROSITE" id="PS51671"/>
    </source>
</evidence>
<evidence type="ECO:0000256" key="1">
    <source>
        <dbReference type="ARBA" id="ARBA00001274"/>
    </source>
</evidence>
<comment type="catalytic activity">
    <reaction evidence="1">
        <text>L-threonine = 2-oxobutanoate + NH4(+)</text>
        <dbReference type="Rhea" id="RHEA:22108"/>
        <dbReference type="ChEBI" id="CHEBI:16763"/>
        <dbReference type="ChEBI" id="CHEBI:28938"/>
        <dbReference type="ChEBI" id="CHEBI:57926"/>
        <dbReference type="EC" id="4.3.1.19"/>
    </reaction>
</comment>
<comment type="cofactor">
    <cofactor evidence="2">
        <name>pyridoxal 5'-phosphate</name>
        <dbReference type="ChEBI" id="CHEBI:597326"/>
    </cofactor>
</comment>